<keyword evidence="9" id="KW-0460">Magnesium</keyword>
<evidence type="ECO:0000256" key="6">
    <source>
        <dbReference type="ARBA" id="ARBA00022741"/>
    </source>
</evidence>
<dbReference type="OrthoDB" id="205248at2759"/>
<comment type="catalytic activity">
    <reaction evidence="10">
        <text>L-threonyl-[protein] + ATP = O-phospho-L-threonyl-[protein] + ADP + H(+)</text>
        <dbReference type="Rhea" id="RHEA:46608"/>
        <dbReference type="Rhea" id="RHEA-COMP:11060"/>
        <dbReference type="Rhea" id="RHEA-COMP:11605"/>
        <dbReference type="ChEBI" id="CHEBI:15378"/>
        <dbReference type="ChEBI" id="CHEBI:30013"/>
        <dbReference type="ChEBI" id="CHEBI:30616"/>
        <dbReference type="ChEBI" id="CHEBI:61977"/>
        <dbReference type="ChEBI" id="CHEBI:456216"/>
        <dbReference type="EC" id="2.7.11.1"/>
    </reaction>
</comment>
<feature type="compositionally biased region" description="Basic and acidic residues" evidence="12">
    <location>
        <begin position="429"/>
        <end position="440"/>
    </location>
</feature>
<reference evidence="15" key="1">
    <citation type="submission" date="2012-02" db="EMBL/GenBank/DDBJ databases">
        <title>Genome sequencing of Giardia lamblia Genotypes A2 and B isolates (DH and GS) and comparative analysis with the genomes of Genotypes A1 and E (WB and Pig).</title>
        <authorList>
            <person name="Adam R."/>
            <person name="Dahlstrom E."/>
            <person name="Martens C."/>
            <person name="Bruno D."/>
            <person name="Barbian K."/>
            <person name="Porcella S.F."/>
            <person name="Nash T."/>
        </authorList>
    </citation>
    <scope>NUCLEOTIDE SEQUENCE</scope>
    <source>
        <strain evidence="15">GS</strain>
    </source>
</reference>
<dbReference type="InterPro" id="IPR051272">
    <property type="entry name" value="RIO-type_Ser/Thr_kinase"/>
</dbReference>
<proteinExistence type="inferred from homology"/>
<evidence type="ECO:0000259" key="13">
    <source>
        <dbReference type="PROSITE" id="PS50011"/>
    </source>
</evidence>
<evidence type="ECO:0000313" key="14">
    <source>
        <dbReference type="EMBL" id="ESU42829.1"/>
    </source>
</evidence>
<feature type="region of interest" description="Disordered" evidence="12">
    <location>
        <begin position="364"/>
        <end position="395"/>
    </location>
</feature>
<evidence type="ECO:0000313" key="15">
    <source>
        <dbReference type="Proteomes" id="UP000018040"/>
    </source>
</evidence>
<dbReference type="InterPro" id="IPR000719">
    <property type="entry name" value="Prot_kinase_dom"/>
</dbReference>
<evidence type="ECO:0000256" key="9">
    <source>
        <dbReference type="ARBA" id="ARBA00022842"/>
    </source>
</evidence>
<dbReference type="Pfam" id="PF01163">
    <property type="entry name" value="RIO1"/>
    <property type="match status" value="1"/>
</dbReference>
<dbReference type="VEuPathDB" id="GiardiaDB:GL50803_0017449"/>
<keyword evidence="8" id="KW-0067">ATP-binding</keyword>
<keyword evidence="6" id="KW-0547">Nucleotide-binding</keyword>
<dbReference type="Gene3D" id="3.30.200.20">
    <property type="entry name" value="Phosphorylase Kinase, domain 1"/>
    <property type="match status" value="1"/>
</dbReference>
<comment type="caution">
    <text evidence="14">The sequence shown here is derived from an EMBL/GenBank/DDBJ whole genome shotgun (WGS) entry which is preliminary data.</text>
</comment>
<feature type="compositionally biased region" description="Basic residues" evidence="12">
    <location>
        <begin position="419"/>
        <end position="428"/>
    </location>
</feature>
<evidence type="ECO:0000256" key="8">
    <source>
        <dbReference type="ARBA" id="ARBA00022840"/>
    </source>
</evidence>
<dbReference type="PROSITE" id="PS01245">
    <property type="entry name" value="RIO1"/>
    <property type="match status" value="1"/>
</dbReference>
<dbReference type="AlphaFoldDB" id="V6TW58"/>
<dbReference type="SUPFAM" id="SSF56112">
    <property type="entry name" value="Protein kinase-like (PK-like)"/>
    <property type="match status" value="1"/>
</dbReference>
<dbReference type="Gene3D" id="1.10.510.10">
    <property type="entry name" value="Transferase(Phosphotransferase) domain 1"/>
    <property type="match status" value="1"/>
</dbReference>
<name>V6TW58_GIAIN</name>
<dbReference type="SMART" id="SM00090">
    <property type="entry name" value="RIO"/>
    <property type="match status" value="1"/>
</dbReference>
<protein>
    <recommendedName>
        <fullName evidence="2">non-specific serine/threonine protein kinase</fullName>
        <ecNumber evidence="2">2.7.11.1</ecNumber>
    </recommendedName>
</protein>
<comment type="similarity">
    <text evidence="1">Belongs to the protein kinase superfamily. RIO-type Ser/Thr kinase family.</text>
</comment>
<dbReference type="GO" id="GO:0005524">
    <property type="term" value="F:ATP binding"/>
    <property type="evidence" value="ECO:0007669"/>
    <property type="project" value="UniProtKB-KW"/>
</dbReference>
<dbReference type="InterPro" id="IPR000687">
    <property type="entry name" value="RIO_kinase"/>
</dbReference>
<dbReference type="PROSITE" id="PS50011">
    <property type="entry name" value="PROTEIN_KINASE_DOM"/>
    <property type="match status" value="1"/>
</dbReference>
<dbReference type="EMBL" id="AHHH01000068">
    <property type="protein sequence ID" value="ESU42829.1"/>
    <property type="molecule type" value="Genomic_DNA"/>
</dbReference>
<dbReference type="GO" id="GO:0004674">
    <property type="term" value="F:protein serine/threonine kinase activity"/>
    <property type="evidence" value="ECO:0007669"/>
    <property type="project" value="UniProtKB-KW"/>
</dbReference>
<dbReference type="VEuPathDB" id="GiardiaDB:GL50581_1347"/>
<keyword evidence="7 14" id="KW-0418">Kinase</keyword>
<dbReference type="PANTHER" id="PTHR45723">
    <property type="entry name" value="SERINE/THREONINE-PROTEIN KINASE RIO1"/>
    <property type="match status" value="1"/>
</dbReference>
<dbReference type="VEuPathDB" id="GiardiaDB:QR46_2995"/>
<evidence type="ECO:0000256" key="12">
    <source>
        <dbReference type="SAM" id="MobiDB-lite"/>
    </source>
</evidence>
<organism evidence="14 15">
    <name type="scientific">Giardia intestinalis</name>
    <name type="common">Giardia lamblia</name>
    <dbReference type="NCBI Taxonomy" id="5741"/>
    <lineage>
        <taxon>Eukaryota</taxon>
        <taxon>Metamonada</taxon>
        <taxon>Diplomonadida</taxon>
        <taxon>Hexamitidae</taxon>
        <taxon>Giardiinae</taxon>
        <taxon>Giardia</taxon>
    </lineage>
</organism>
<dbReference type="VEuPathDB" id="GiardiaDB:DHA2_150461"/>
<keyword evidence="4" id="KW-0808">Transferase</keyword>
<keyword evidence="3" id="KW-0723">Serine/threonine-protein kinase</keyword>
<evidence type="ECO:0000256" key="3">
    <source>
        <dbReference type="ARBA" id="ARBA00022527"/>
    </source>
</evidence>
<feature type="region of interest" description="Disordered" evidence="12">
    <location>
        <begin position="410"/>
        <end position="440"/>
    </location>
</feature>
<evidence type="ECO:0000256" key="4">
    <source>
        <dbReference type="ARBA" id="ARBA00022679"/>
    </source>
</evidence>
<reference evidence="14 15" key="2">
    <citation type="journal article" date="2013" name="Genome Biol. Evol.">
        <title>Genome sequencing of Giardia lamblia genotypes A2 and B isolates (DH and GS) and comparative analysis with the genomes of genotypes A1 and E (WB and Pig).</title>
        <authorList>
            <person name="Adam R.D."/>
            <person name="Dahlstrom E.W."/>
            <person name="Martens C.A."/>
            <person name="Bruno D.P."/>
            <person name="Barbian K.D."/>
            <person name="Ricklefs S.M."/>
            <person name="Hernandez M.M."/>
            <person name="Narla N.P."/>
            <person name="Patel R.B."/>
            <person name="Porcella S.F."/>
            <person name="Nash T.E."/>
        </authorList>
    </citation>
    <scope>NUCLEOTIDE SEQUENCE [LARGE SCALE GENOMIC DNA]</scope>
    <source>
        <strain evidence="14 15">GS</strain>
    </source>
</reference>
<evidence type="ECO:0000256" key="2">
    <source>
        <dbReference type="ARBA" id="ARBA00012513"/>
    </source>
</evidence>
<dbReference type="Proteomes" id="UP000018040">
    <property type="component" value="Unassembled WGS sequence"/>
</dbReference>
<evidence type="ECO:0000256" key="7">
    <source>
        <dbReference type="ARBA" id="ARBA00022777"/>
    </source>
</evidence>
<comment type="catalytic activity">
    <reaction evidence="11">
        <text>L-seryl-[protein] + ATP = O-phospho-L-seryl-[protein] + ADP + H(+)</text>
        <dbReference type="Rhea" id="RHEA:17989"/>
        <dbReference type="Rhea" id="RHEA-COMP:9863"/>
        <dbReference type="Rhea" id="RHEA-COMP:11604"/>
        <dbReference type="ChEBI" id="CHEBI:15378"/>
        <dbReference type="ChEBI" id="CHEBI:29999"/>
        <dbReference type="ChEBI" id="CHEBI:30616"/>
        <dbReference type="ChEBI" id="CHEBI:83421"/>
        <dbReference type="ChEBI" id="CHEBI:456216"/>
        <dbReference type="EC" id="2.7.11.1"/>
    </reaction>
</comment>
<dbReference type="InterPro" id="IPR018934">
    <property type="entry name" value="RIO_dom"/>
</dbReference>
<dbReference type="EC" id="2.7.11.1" evidence="2"/>
<feature type="domain" description="Protein kinase" evidence="13">
    <location>
        <begin position="54"/>
        <end position="434"/>
    </location>
</feature>
<gene>
    <name evidence="14" type="ORF">GSB_153464</name>
</gene>
<dbReference type="InterPro" id="IPR011009">
    <property type="entry name" value="Kinase-like_dom_sf"/>
</dbReference>
<accession>V6TW58</accession>
<dbReference type="InterPro" id="IPR018935">
    <property type="entry name" value="RIO_kinase_CS"/>
</dbReference>
<evidence type="ECO:0000256" key="1">
    <source>
        <dbReference type="ARBA" id="ARBA00009196"/>
    </source>
</evidence>
<evidence type="ECO:0000256" key="5">
    <source>
        <dbReference type="ARBA" id="ARBA00022723"/>
    </source>
</evidence>
<keyword evidence="5" id="KW-0479">Metal-binding</keyword>
<dbReference type="GO" id="GO:0046872">
    <property type="term" value="F:metal ion binding"/>
    <property type="evidence" value="ECO:0007669"/>
    <property type="project" value="UniProtKB-KW"/>
</dbReference>
<evidence type="ECO:0000256" key="11">
    <source>
        <dbReference type="ARBA" id="ARBA00048679"/>
    </source>
</evidence>
<sequence length="440" mass="50963">MHLEVGMSQLRTITNRAKHVRKYDDKSERATTNLVLDDRVRKLIFKLIEKGALLSVDSVVNTGKEANVFLCNSETGDVALKIYSTSILSFRNRIEYVEGEHRFETVTRSQKSNSRRMVKLWAEKEFRNIIRTQQLGSICIPKPLFITTTMIGLEFIGYNHSPAPRLKDVITNLSQTRIIKLYWSIIRVIRTLYIEAGLIHGDLSEYNLLYLNKKLYLIDMGQSVHMTHPNALQFLRIDIINVNFFFARQGIPVLSAREILAFACSPSIPKVDDIYYRLPDVVEYDSMSPRGAPSLDSKLTAYIRYLRAECAKLYTPEEVNEERDIINYPVFESLSAITATDYLNNNYADYSQLQALNIELYESDNTDSEQSTSAQDSSESGEEVEEQERNLKMLDRSKYSKEEWREIQKEVKKDAQERRTKKIPKSVKKRAELLARRRRA</sequence>
<evidence type="ECO:0000256" key="10">
    <source>
        <dbReference type="ARBA" id="ARBA00047899"/>
    </source>
</evidence>